<dbReference type="PANTHER" id="PTHR12697:SF5">
    <property type="entry name" value="DEOXYHYPUSINE HYDROXYLASE"/>
    <property type="match status" value="1"/>
</dbReference>
<reference evidence="2" key="1">
    <citation type="submission" date="2018-01" db="EMBL/GenBank/DDBJ databases">
        <authorList>
            <person name="Kerou L M."/>
        </authorList>
    </citation>
    <scope>NUCLEOTIDE SEQUENCE [LARGE SCALE GENOMIC DNA]</scope>
    <source>
        <strain evidence="2">SCU2</strain>
    </source>
</reference>
<dbReference type="GO" id="GO:0016829">
    <property type="term" value="F:lyase activity"/>
    <property type="evidence" value="ECO:0007669"/>
    <property type="project" value="UniProtKB-KW"/>
</dbReference>
<proteinExistence type="predicted"/>
<dbReference type="GO" id="GO:0016491">
    <property type="term" value="F:oxidoreductase activity"/>
    <property type="evidence" value="ECO:0007669"/>
    <property type="project" value="TreeGrafter"/>
</dbReference>
<dbReference type="GeneID" id="41595770"/>
<dbReference type="AlphaFoldDB" id="A0A2K5ATJ8"/>
<dbReference type="InterPro" id="IPR016024">
    <property type="entry name" value="ARM-type_fold"/>
</dbReference>
<dbReference type="PANTHER" id="PTHR12697">
    <property type="entry name" value="PBS LYASE HEAT-LIKE PROTEIN"/>
    <property type="match status" value="1"/>
</dbReference>
<accession>A0A2K5ATJ8</accession>
<sequence length="168" mass="18519">MNKADAKNLLLEEMEEAFYRKDVEYFKALLKHEDFDIRARAVCILVEIAEGEDAVEPICDVLLNDPNALVRHEAAFSLGQMGYAKAVDALISAMLKDDSPFVRHEAAIALGVIGSESARRALIQALNDESKEVRESAEIALVNLDYLAYSRQKGSSSVNSRFARLTGG</sequence>
<name>A0A2K5ATJ8_9ARCH</name>
<dbReference type="Gene3D" id="1.25.10.10">
    <property type="entry name" value="Leucine-rich Repeat Variant"/>
    <property type="match status" value="1"/>
</dbReference>
<dbReference type="InterPro" id="IPR011989">
    <property type="entry name" value="ARM-like"/>
</dbReference>
<dbReference type="SMART" id="SM00567">
    <property type="entry name" value="EZ_HEAT"/>
    <property type="match status" value="3"/>
</dbReference>
<dbReference type="InterPro" id="IPR004155">
    <property type="entry name" value="PBS_lyase_HEAT"/>
</dbReference>
<dbReference type="Proteomes" id="UP000236248">
    <property type="component" value="Chromosome NCAV"/>
</dbReference>
<keyword evidence="1" id="KW-0456">Lyase</keyword>
<gene>
    <name evidence="1" type="ORF">NCAV_1802</name>
</gene>
<dbReference type="EMBL" id="LT981265">
    <property type="protein sequence ID" value="SPC34965.1"/>
    <property type="molecule type" value="Genomic_DNA"/>
</dbReference>
<evidence type="ECO:0000313" key="1">
    <source>
        <dbReference type="EMBL" id="SPC34965.1"/>
    </source>
</evidence>
<dbReference type="RefSeq" id="WP_197706632.1">
    <property type="nucleotide sequence ID" value="NZ_LT981265.1"/>
</dbReference>
<dbReference type="SUPFAM" id="SSF48371">
    <property type="entry name" value="ARM repeat"/>
    <property type="match status" value="1"/>
</dbReference>
<dbReference type="KEGG" id="ncv:NCAV_1802"/>
<evidence type="ECO:0000313" key="2">
    <source>
        <dbReference type="Proteomes" id="UP000236248"/>
    </source>
</evidence>
<protein>
    <submittedName>
        <fullName evidence="1">Putative lyase</fullName>
    </submittedName>
</protein>
<keyword evidence="2" id="KW-1185">Reference proteome</keyword>
<dbReference type="Pfam" id="PF13646">
    <property type="entry name" value="HEAT_2"/>
    <property type="match status" value="1"/>
</dbReference>
<organism evidence="1 2">
    <name type="scientific">Candidatus Nitrosocaldus cavascurensis</name>
    <dbReference type="NCBI Taxonomy" id="2058097"/>
    <lineage>
        <taxon>Archaea</taxon>
        <taxon>Nitrososphaerota</taxon>
        <taxon>Nitrososphaeria</taxon>
        <taxon>Candidatus Nitrosocaldales</taxon>
        <taxon>Candidatus Nitrosocaldaceae</taxon>
        <taxon>Candidatus Nitrosocaldus</taxon>
    </lineage>
</organism>